<dbReference type="EC" id="1.13.11.79" evidence="2"/>
<proteinExistence type="predicted"/>
<sequence>MHRFSDDFAAELTELLRWRRDVRRFRTDPVPEALIDTCLEAVRLAPSVGLSAPWRFIRVTSVKARDAACSNFEAANAEALQGYSGEKAARYASLKLTGMREAPVQFAVFCDDSTEKGAGLGAGTMPEARAYSVVGAIMYMWLTARAHGLGLGWVSILDPERLTRDLEVRQGWTLVAYLCMGWPEEDNLTPELIKAGWETAAPLPEVQVR</sequence>
<evidence type="ECO:0000313" key="3">
    <source>
        <dbReference type="Proteomes" id="UP000244932"/>
    </source>
</evidence>
<dbReference type="Proteomes" id="UP000244932">
    <property type="component" value="Unassembled WGS sequence"/>
</dbReference>
<dbReference type="AlphaFoldDB" id="A0A2R8ADW9"/>
<dbReference type="Gene3D" id="3.40.109.10">
    <property type="entry name" value="NADH Oxidase"/>
    <property type="match status" value="1"/>
</dbReference>
<dbReference type="NCBIfam" id="TIGR02476">
    <property type="entry name" value="BluB"/>
    <property type="match status" value="1"/>
</dbReference>
<name>A0A2R8ADW9_9RHOB</name>
<dbReference type="EMBL" id="OMKW01000003">
    <property type="protein sequence ID" value="SPF30419.1"/>
    <property type="molecule type" value="Genomic_DNA"/>
</dbReference>
<gene>
    <name evidence="2" type="ORF">POI8812_02755</name>
</gene>
<dbReference type="InterPro" id="IPR029479">
    <property type="entry name" value="Nitroreductase"/>
</dbReference>
<keyword evidence="2" id="KW-0560">Oxidoreductase</keyword>
<accession>A0A2R8ADW9</accession>
<dbReference type="OrthoDB" id="9773807at2"/>
<dbReference type="PANTHER" id="PTHR23026">
    <property type="entry name" value="NADPH NITROREDUCTASE"/>
    <property type="match status" value="1"/>
</dbReference>
<dbReference type="SUPFAM" id="SSF55469">
    <property type="entry name" value="FMN-dependent nitroreductase-like"/>
    <property type="match status" value="1"/>
</dbReference>
<dbReference type="InterPro" id="IPR050627">
    <property type="entry name" value="Nitroreductase/BluB"/>
</dbReference>
<reference evidence="2 3" key="1">
    <citation type="submission" date="2018-03" db="EMBL/GenBank/DDBJ databases">
        <authorList>
            <person name="Keele B.F."/>
        </authorList>
    </citation>
    <scope>NUCLEOTIDE SEQUENCE [LARGE SCALE GENOMIC DNA]</scope>
    <source>
        <strain evidence="2 3">CeCT 8812</strain>
    </source>
</reference>
<feature type="domain" description="Nitroreductase" evidence="1">
    <location>
        <begin position="16"/>
        <end position="182"/>
    </location>
</feature>
<dbReference type="RefSeq" id="WP_108783105.1">
    <property type="nucleotide sequence ID" value="NZ_OMKW01000003.1"/>
</dbReference>
<evidence type="ECO:0000313" key="2">
    <source>
        <dbReference type="EMBL" id="SPF30419.1"/>
    </source>
</evidence>
<evidence type="ECO:0000259" key="1">
    <source>
        <dbReference type="Pfam" id="PF00881"/>
    </source>
</evidence>
<dbReference type="GO" id="GO:0102919">
    <property type="term" value="F:5,6-dimethylbenzimidazole synthase activity"/>
    <property type="evidence" value="ECO:0007669"/>
    <property type="project" value="UniProtKB-EC"/>
</dbReference>
<protein>
    <submittedName>
        <fullName evidence="2">5,6-dimethylbenzimidazole synthase</fullName>
        <ecNumber evidence="2">1.13.11.79</ecNumber>
    </submittedName>
</protein>
<dbReference type="InterPro" id="IPR012825">
    <property type="entry name" value="BluB"/>
</dbReference>
<dbReference type="Pfam" id="PF00881">
    <property type="entry name" value="Nitroreductase"/>
    <property type="match status" value="1"/>
</dbReference>
<dbReference type="PANTHER" id="PTHR23026:SF123">
    <property type="entry name" value="NAD(P)H NITROREDUCTASE RV3131-RELATED"/>
    <property type="match status" value="1"/>
</dbReference>
<keyword evidence="3" id="KW-1185">Reference proteome</keyword>
<organism evidence="2 3">
    <name type="scientific">Pontivivens insulae</name>
    <dbReference type="NCBI Taxonomy" id="1639689"/>
    <lineage>
        <taxon>Bacteria</taxon>
        <taxon>Pseudomonadati</taxon>
        <taxon>Pseudomonadota</taxon>
        <taxon>Alphaproteobacteria</taxon>
        <taxon>Rhodobacterales</taxon>
        <taxon>Paracoccaceae</taxon>
        <taxon>Pontivivens</taxon>
    </lineage>
</organism>
<dbReference type="InterPro" id="IPR000415">
    <property type="entry name" value="Nitroreductase-like"/>
</dbReference>